<dbReference type="RefSeq" id="WP_106512609.1">
    <property type="nucleotide sequence ID" value="NZ_PXYI01000003.1"/>
</dbReference>
<comment type="caution">
    <text evidence="1">The sequence shown here is derived from an EMBL/GenBank/DDBJ whole genome shotgun (WGS) entry which is preliminary data.</text>
</comment>
<dbReference type="Proteomes" id="UP000241167">
    <property type="component" value="Unassembled WGS sequence"/>
</dbReference>
<dbReference type="AlphaFoldDB" id="A0A2P7QR75"/>
<gene>
    <name evidence="1" type="ORF">C7I55_08965</name>
</gene>
<name>A0A2P7QR75_9SPHN</name>
<accession>A0A2P7QR75</accession>
<organism evidence="1 2">
    <name type="scientific">Allosphingosinicella deserti</name>
    <dbReference type="NCBI Taxonomy" id="2116704"/>
    <lineage>
        <taxon>Bacteria</taxon>
        <taxon>Pseudomonadati</taxon>
        <taxon>Pseudomonadota</taxon>
        <taxon>Alphaproteobacteria</taxon>
        <taxon>Sphingomonadales</taxon>
        <taxon>Sphingomonadaceae</taxon>
        <taxon>Allosphingosinicella</taxon>
    </lineage>
</organism>
<evidence type="ECO:0000313" key="1">
    <source>
        <dbReference type="EMBL" id="PSJ40457.1"/>
    </source>
</evidence>
<sequence>MAETGFRIRIVQQGGFAGTIPLIDVDGHDLPASDADAIANAAGELTRLAAAASPPPSVGADLASYAIEVERNGGTERFVLRADQNADAAETGSIRAIIARLRHLSAR</sequence>
<dbReference type="Pfam" id="PF20242">
    <property type="entry name" value="Emfourin"/>
    <property type="match status" value="1"/>
</dbReference>
<reference evidence="1 2" key="1">
    <citation type="submission" date="2018-03" db="EMBL/GenBank/DDBJ databases">
        <title>The draft genome of Sphingosinicella sp. GL-C-18.</title>
        <authorList>
            <person name="Liu L."/>
            <person name="Li L."/>
            <person name="Liang L."/>
            <person name="Zhang X."/>
            <person name="Wang T."/>
        </authorList>
    </citation>
    <scope>NUCLEOTIDE SEQUENCE [LARGE SCALE GENOMIC DNA]</scope>
    <source>
        <strain evidence="1 2">GL-C-18</strain>
    </source>
</reference>
<dbReference type="EMBL" id="PXYI01000003">
    <property type="protein sequence ID" value="PSJ40457.1"/>
    <property type="molecule type" value="Genomic_DNA"/>
</dbReference>
<evidence type="ECO:0000313" key="2">
    <source>
        <dbReference type="Proteomes" id="UP000241167"/>
    </source>
</evidence>
<keyword evidence="2" id="KW-1185">Reference proteome</keyword>
<protein>
    <submittedName>
        <fullName evidence="1">Uncharacterized protein</fullName>
    </submittedName>
</protein>
<proteinExistence type="predicted"/>
<dbReference type="InterPro" id="IPR049457">
    <property type="entry name" value="Emfourin"/>
</dbReference>